<feature type="region of interest" description="Disordered" evidence="2">
    <location>
        <begin position="148"/>
        <end position="170"/>
    </location>
</feature>
<name>A0A6G1HGR9_9PEZI</name>
<proteinExistence type="predicted"/>
<accession>A0A6G1HGR9</accession>
<reference evidence="3" key="1">
    <citation type="journal article" date="2020" name="Stud. Mycol.">
        <title>101 Dothideomycetes genomes: a test case for predicting lifestyles and emergence of pathogens.</title>
        <authorList>
            <person name="Haridas S."/>
            <person name="Albert R."/>
            <person name="Binder M."/>
            <person name="Bloem J."/>
            <person name="Labutti K."/>
            <person name="Salamov A."/>
            <person name="Andreopoulos B."/>
            <person name="Baker S."/>
            <person name="Barry K."/>
            <person name="Bills G."/>
            <person name="Bluhm B."/>
            <person name="Cannon C."/>
            <person name="Castanera R."/>
            <person name="Culley D."/>
            <person name="Daum C."/>
            <person name="Ezra D."/>
            <person name="Gonzalez J."/>
            <person name="Henrissat B."/>
            <person name="Kuo A."/>
            <person name="Liang C."/>
            <person name="Lipzen A."/>
            <person name="Lutzoni F."/>
            <person name="Magnuson J."/>
            <person name="Mondo S."/>
            <person name="Nolan M."/>
            <person name="Ohm R."/>
            <person name="Pangilinan J."/>
            <person name="Park H.-J."/>
            <person name="Ramirez L."/>
            <person name="Alfaro M."/>
            <person name="Sun H."/>
            <person name="Tritt A."/>
            <person name="Yoshinaga Y."/>
            <person name="Zwiers L.-H."/>
            <person name="Turgeon B."/>
            <person name="Goodwin S."/>
            <person name="Spatafora J."/>
            <person name="Crous P."/>
            <person name="Grigoriev I."/>
        </authorList>
    </citation>
    <scope>NUCLEOTIDE SEQUENCE</scope>
    <source>
        <strain evidence="3">CBS 113979</strain>
    </source>
</reference>
<dbReference type="Proteomes" id="UP000800041">
    <property type="component" value="Unassembled WGS sequence"/>
</dbReference>
<protein>
    <submittedName>
        <fullName evidence="3">Uncharacterized protein</fullName>
    </submittedName>
</protein>
<keyword evidence="4" id="KW-1185">Reference proteome</keyword>
<sequence length="422" mass="47776">MADRTENRVAAIRDTASKRVEECFGQEVDTVIPRSVRPPGEPSNGRDWNVRLLEELGKFPSKMTDDQIHWVKKELKIAVRERCEMKREGHLKRTRYTGIKFLMGSDVAYVVQKFGKTFGNANNEQAAGPSGSVVTGGVPSQGTNYNLDLNHTGPSNASAHSRSGSRHDQPDTALVRLTSRHFRDLNEFSNQTHPAFSSAEPRLANGLPAHAVDSPFDPSYDYQEGYYPPPGHQERMNIQGSQRNPFMHQNFTDSAFHGRPGSSHTAYSYGAFPSAAASHTLQQSPYPEVIGSPSRFTALEQIVDRLHSVQAATTTGMLSTTDNNTRPSPATSMAENKREKDMAEMESIARERQHIEMDRKEKALEIEEKTQELELEKKQVELERKQLELKRKELELVRIEKKDLAKKDRFEEIRREYPEPEE</sequence>
<dbReference type="AlphaFoldDB" id="A0A6G1HGR9"/>
<feature type="coiled-coil region" evidence="1">
    <location>
        <begin position="359"/>
        <end position="407"/>
    </location>
</feature>
<evidence type="ECO:0000256" key="2">
    <source>
        <dbReference type="SAM" id="MobiDB-lite"/>
    </source>
</evidence>
<organism evidence="3 4">
    <name type="scientific">Aulographum hederae CBS 113979</name>
    <dbReference type="NCBI Taxonomy" id="1176131"/>
    <lineage>
        <taxon>Eukaryota</taxon>
        <taxon>Fungi</taxon>
        <taxon>Dikarya</taxon>
        <taxon>Ascomycota</taxon>
        <taxon>Pezizomycotina</taxon>
        <taxon>Dothideomycetes</taxon>
        <taxon>Pleosporomycetidae</taxon>
        <taxon>Aulographales</taxon>
        <taxon>Aulographaceae</taxon>
    </lineage>
</organism>
<keyword evidence="1" id="KW-0175">Coiled coil</keyword>
<evidence type="ECO:0000313" key="3">
    <source>
        <dbReference type="EMBL" id="KAF1992373.1"/>
    </source>
</evidence>
<dbReference type="EMBL" id="ML977137">
    <property type="protein sequence ID" value="KAF1992373.1"/>
    <property type="molecule type" value="Genomic_DNA"/>
</dbReference>
<feature type="compositionally biased region" description="Polar residues" evidence="2">
    <location>
        <begin position="148"/>
        <end position="162"/>
    </location>
</feature>
<evidence type="ECO:0000256" key="1">
    <source>
        <dbReference type="SAM" id="Coils"/>
    </source>
</evidence>
<gene>
    <name evidence="3" type="ORF">K402DRAFT_426391</name>
</gene>
<evidence type="ECO:0000313" key="4">
    <source>
        <dbReference type="Proteomes" id="UP000800041"/>
    </source>
</evidence>
<feature type="compositionally biased region" description="Polar residues" evidence="2">
    <location>
        <begin position="317"/>
        <end position="334"/>
    </location>
</feature>
<feature type="region of interest" description="Disordered" evidence="2">
    <location>
        <begin position="317"/>
        <end position="340"/>
    </location>
</feature>